<sequence length="331" mass="37184">MHRAMDCSVCLWLIISFCWAWGASPGPVRTVFGALGKPTLLDVTPDLQQLTTRFEKVVWKRDTSDPVTKSIILDYSGGNSSIKLNQSMRFHPTNFSLEILETSRQDAEMYTFTGTQQYEEKEVHLRLEVYEEVSKPIIQVSKSLSNESCTLTLNCTAERGDNKTYCWSCPKHHAAWPCLHNGSLFNLSLDPWETDLTCICTASNPVNHYSTHIGASAECNIEPRGSDRLEVVYILPIILITVICAGLVIWYWVRHRGRKQQVPLKDESTIHTIYAQVQRAEKQKAVCTFPSAEDHACTTIYACAMGLPPDTAQTQTLGPTTVYASVTYPRS</sequence>
<feature type="chain" id="PRO_5007584819" evidence="6">
    <location>
        <begin position="23"/>
        <end position="331"/>
    </location>
</feature>
<dbReference type="EMBL" id="AKHW03006405">
    <property type="protein sequence ID" value="KYO20430.1"/>
    <property type="molecule type" value="Genomic_DNA"/>
</dbReference>
<dbReference type="GO" id="GO:0016020">
    <property type="term" value="C:membrane"/>
    <property type="evidence" value="ECO:0007669"/>
    <property type="project" value="UniProtKB-SubCell"/>
</dbReference>
<keyword evidence="2 6" id="KW-0732">Signal</keyword>
<evidence type="ECO:0000256" key="1">
    <source>
        <dbReference type="ARBA" id="ARBA00004370"/>
    </source>
</evidence>
<dbReference type="PANTHER" id="PTHR12080">
    <property type="entry name" value="SIGNALING LYMPHOCYTIC ACTIVATION MOLECULE"/>
    <property type="match status" value="1"/>
</dbReference>
<dbReference type="eggNOG" id="ENOG502SVMG">
    <property type="taxonomic scope" value="Eukaryota"/>
</dbReference>
<dbReference type="PANTHER" id="PTHR12080:SF55">
    <property type="entry name" value="LYMPHOCYTE FUNCTION-ASSOCIATED ANTIGEN 3"/>
    <property type="match status" value="1"/>
</dbReference>
<keyword evidence="3 5" id="KW-0472">Membrane</keyword>
<comment type="subcellular location">
    <subcellularLocation>
        <location evidence="1">Membrane</location>
    </subcellularLocation>
</comment>
<feature type="signal peptide" evidence="6">
    <location>
        <begin position="1"/>
        <end position="22"/>
    </location>
</feature>
<protein>
    <submittedName>
        <fullName evidence="7">Signaling lymphocytic activation molecule</fullName>
    </submittedName>
</protein>
<evidence type="ECO:0000313" key="7">
    <source>
        <dbReference type="EMBL" id="KYO20430.1"/>
    </source>
</evidence>
<evidence type="ECO:0000256" key="4">
    <source>
        <dbReference type="ARBA" id="ARBA00023180"/>
    </source>
</evidence>
<organism evidence="7 8">
    <name type="scientific">Alligator mississippiensis</name>
    <name type="common">American alligator</name>
    <dbReference type="NCBI Taxonomy" id="8496"/>
    <lineage>
        <taxon>Eukaryota</taxon>
        <taxon>Metazoa</taxon>
        <taxon>Chordata</taxon>
        <taxon>Craniata</taxon>
        <taxon>Vertebrata</taxon>
        <taxon>Euteleostomi</taxon>
        <taxon>Archelosauria</taxon>
        <taxon>Archosauria</taxon>
        <taxon>Crocodylia</taxon>
        <taxon>Alligatoridae</taxon>
        <taxon>Alligatorinae</taxon>
        <taxon>Alligator</taxon>
    </lineage>
</organism>
<keyword evidence="5" id="KW-1133">Transmembrane helix</keyword>
<dbReference type="InterPro" id="IPR036179">
    <property type="entry name" value="Ig-like_dom_sf"/>
</dbReference>
<dbReference type="Gene3D" id="2.60.40.10">
    <property type="entry name" value="Immunoglobulins"/>
    <property type="match status" value="2"/>
</dbReference>
<dbReference type="KEGG" id="amj:102562177"/>
<dbReference type="AlphaFoldDB" id="A0A151M7L2"/>
<evidence type="ECO:0000256" key="2">
    <source>
        <dbReference type="ARBA" id="ARBA00022729"/>
    </source>
</evidence>
<dbReference type="Proteomes" id="UP000050525">
    <property type="component" value="Unassembled WGS sequence"/>
</dbReference>
<keyword evidence="4" id="KW-0325">Glycoprotein</keyword>
<dbReference type="InterPro" id="IPR013783">
    <property type="entry name" value="Ig-like_fold"/>
</dbReference>
<dbReference type="STRING" id="8496.A0A151M7L2"/>
<gene>
    <name evidence="7" type="primary">SLAMF1</name>
    <name evidence="7" type="ORF">Y1Q_0005885</name>
</gene>
<keyword evidence="5" id="KW-0812">Transmembrane</keyword>
<proteinExistence type="predicted"/>
<accession>A0A151M7L2</accession>
<comment type="caution">
    <text evidence="7">The sequence shown here is derived from an EMBL/GenBank/DDBJ whole genome shotgun (WGS) entry which is preliminary data.</text>
</comment>
<dbReference type="OrthoDB" id="8963224at2759"/>
<reference evidence="7 8" key="1">
    <citation type="journal article" date="2012" name="Genome Biol.">
        <title>Sequencing three crocodilian genomes to illuminate the evolution of archosaurs and amniotes.</title>
        <authorList>
            <person name="St John J.A."/>
            <person name="Braun E.L."/>
            <person name="Isberg S.R."/>
            <person name="Miles L.G."/>
            <person name="Chong A.Y."/>
            <person name="Gongora J."/>
            <person name="Dalzell P."/>
            <person name="Moran C."/>
            <person name="Bed'hom B."/>
            <person name="Abzhanov A."/>
            <person name="Burgess S.C."/>
            <person name="Cooksey A.M."/>
            <person name="Castoe T.A."/>
            <person name="Crawford N.G."/>
            <person name="Densmore L.D."/>
            <person name="Drew J.C."/>
            <person name="Edwards S.V."/>
            <person name="Faircloth B.C."/>
            <person name="Fujita M.K."/>
            <person name="Greenwold M.J."/>
            <person name="Hoffmann F.G."/>
            <person name="Howard J.M."/>
            <person name="Iguchi T."/>
            <person name="Janes D.E."/>
            <person name="Khan S.Y."/>
            <person name="Kohno S."/>
            <person name="de Koning A.J."/>
            <person name="Lance S.L."/>
            <person name="McCarthy F.M."/>
            <person name="McCormack J.E."/>
            <person name="Merchant M.E."/>
            <person name="Peterson D.G."/>
            <person name="Pollock D.D."/>
            <person name="Pourmand N."/>
            <person name="Raney B.J."/>
            <person name="Roessler K.A."/>
            <person name="Sanford J.R."/>
            <person name="Sawyer R.H."/>
            <person name="Schmidt C.J."/>
            <person name="Triplett E.W."/>
            <person name="Tuberville T.D."/>
            <person name="Venegas-Anaya M."/>
            <person name="Howard J.T."/>
            <person name="Jarvis E.D."/>
            <person name="Guillette L.J.Jr."/>
            <person name="Glenn T.C."/>
            <person name="Green R.E."/>
            <person name="Ray D.A."/>
        </authorList>
    </citation>
    <scope>NUCLEOTIDE SEQUENCE [LARGE SCALE GENOMIC DNA]</scope>
    <source>
        <strain evidence="7">KSC_2009_1</strain>
    </source>
</reference>
<evidence type="ECO:0000313" key="8">
    <source>
        <dbReference type="Proteomes" id="UP000050525"/>
    </source>
</evidence>
<evidence type="ECO:0000256" key="6">
    <source>
        <dbReference type="SAM" id="SignalP"/>
    </source>
</evidence>
<dbReference type="SUPFAM" id="SSF48726">
    <property type="entry name" value="Immunoglobulin"/>
    <property type="match status" value="1"/>
</dbReference>
<feature type="transmembrane region" description="Helical" evidence="5">
    <location>
        <begin position="231"/>
        <end position="253"/>
    </location>
</feature>
<dbReference type="InterPro" id="IPR015631">
    <property type="entry name" value="CD2/SLAM_rcpt"/>
</dbReference>
<evidence type="ECO:0000256" key="3">
    <source>
        <dbReference type="ARBA" id="ARBA00023136"/>
    </source>
</evidence>
<evidence type="ECO:0000256" key="5">
    <source>
        <dbReference type="SAM" id="Phobius"/>
    </source>
</evidence>
<name>A0A151M7L2_ALLMI</name>
<dbReference type="GeneID" id="102562177"/>
<keyword evidence="8" id="KW-1185">Reference proteome</keyword>